<keyword evidence="4" id="KW-0547">Nucleotide-binding</keyword>
<organism evidence="9">
    <name type="scientific">viral metagenome</name>
    <dbReference type="NCBI Taxonomy" id="1070528"/>
    <lineage>
        <taxon>unclassified sequences</taxon>
        <taxon>metagenomes</taxon>
        <taxon>organismal metagenomes</taxon>
    </lineage>
</organism>
<evidence type="ECO:0000256" key="5">
    <source>
        <dbReference type="ARBA" id="ARBA00022840"/>
    </source>
</evidence>
<dbReference type="Pfam" id="PF19244">
    <property type="entry name" value="Poly_A_pol_cat"/>
    <property type="match status" value="1"/>
</dbReference>
<dbReference type="AlphaFoldDB" id="A0A6C0K5T8"/>
<keyword evidence="6" id="KW-0946">Virion</keyword>
<keyword evidence="3" id="KW-0808">Transferase</keyword>
<evidence type="ECO:0000256" key="3">
    <source>
        <dbReference type="ARBA" id="ARBA00022679"/>
    </source>
</evidence>
<evidence type="ECO:0000313" key="9">
    <source>
        <dbReference type="EMBL" id="QHU12813.1"/>
    </source>
</evidence>
<evidence type="ECO:0000256" key="6">
    <source>
        <dbReference type="ARBA" id="ARBA00022844"/>
    </source>
</evidence>
<evidence type="ECO:0000256" key="1">
    <source>
        <dbReference type="ARBA" id="ARBA00004328"/>
    </source>
</evidence>
<name>A0A6C0K5T8_9ZZZZ</name>
<accession>A0A6C0K5T8</accession>
<dbReference type="InterPro" id="IPR045355">
    <property type="entry name" value="PolyA_pol_cat_su"/>
</dbReference>
<dbReference type="EMBL" id="MN740810">
    <property type="protein sequence ID" value="QHU12813.1"/>
    <property type="molecule type" value="Genomic_DNA"/>
</dbReference>
<dbReference type="GO" id="GO:0005524">
    <property type="term" value="F:ATP binding"/>
    <property type="evidence" value="ECO:0007669"/>
    <property type="project" value="UniProtKB-KW"/>
</dbReference>
<proteinExistence type="predicted"/>
<evidence type="ECO:0000256" key="7">
    <source>
        <dbReference type="ARBA" id="ARBA00023163"/>
    </source>
</evidence>
<comment type="subcellular location">
    <subcellularLocation>
        <location evidence="1">Virion</location>
    </subcellularLocation>
</comment>
<keyword evidence="7" id="KW-0804">Transcription</keyword>
<keyword evidence="2" id="KW-0507">mRNA processing</keyword>
<evidence type="ECO:0000256" key="2">
    <source>
        <dbReference type="ARBA" id="ARBA00022664"/>
    </source>
</evidence>
<reference evidence="9" key="1">
    <citation type="journal article" date="2020" name="Nature">
        <title>Giant virus diversity and host interactions through global metagenomics.</title>
        <authorList>
            <person name="Schulz F."/>
            <person name="Roux S."/>
            <person name="Paez-Espino D."/>
            <person name="Jungbluth S."/>
            <person name="Walsh D.A."/>
            <person name="Denef V.J."/>
            <person name="McMahon K.D."/>
            <person name="Konstantinidis K.T."/>
            <person name="Eloe-Fadrosh E.A."/>
            <person name="Kyrpides N.C."/>
            <person name="Woyke T."/>
        </authorList>
    </citation>
    <scope>NUCLEOTIDE SEQUENCE</scope>
    <source>
        <strain evidence="9">GVMAG-S-1101172-89</strain>
    </source>
</reference>
<dbReference type="GO" id="GO:0016740">
    <property type="term" value="F:transferase activity"/>
    <property type="evidence" value="ECO:0007669"/>
    <property type="project" value="UniProtKB-KW"/>
</dbReference>
<evidence type="ECO:0000256" key="4">
    <source>
        <dbReference type="ARBA" id="ARBA00022741"/>
    </source>
</evidence>
<keyword evidence="5" id="KW-0067">ATP-binding</keyword>
<sequence length="424" mass="48241">MEEDLKYLKESPIIVRVKRRLTAAVEKASERQKYESAHNPELIKALKVVEHFLKVKKRVCYGGTAMNAILPPSKQFYNPELDLPDYDFFTPEMEEDIEDLVALLRKSGFTEIYHKVGIHEGTKKILVNFTPIADITYISKPIFNVLLKRSIVRKGVHHTDPEILRMMMYLELSRPKGQVARWEKVYERLKLINTVFPPRKSLGHTRKQTGRVNYAVLPADMKAAVFDYCIEKQRSIFTGNLDSFYKRVIEAKSNTPVFDIRDFKGPLGFITSDVRGDTKAIQELLGGSSIANVLLHPAKGEIVPTYVEISYNGLPAFLLLEETACHSYLSFPVVGGRSISICSLDTLITIYYSLAIFTGTARRYISNIESRINKLVELTERNRLYKNPNIPSFPISCHGYQKGFSTLLREKIGRIAKEKAGGIE</sequence>
<protein>
    <recommendedName>
        <fullName evidence="8">Poly(A) polymerase catalytic subunit domain-containing protein</fullName>
    </recommendedName>
</protein>
<evidence type="ECO:0000259" key="8">
    <source>
        <dbReference type="Pfam" id="PF19244"/>
    </source>
</evidence>
<dbReference type="GO" id="GO:0044423">
    <property type="term" value="C:virion component"/>
    <property type="evidence" value="ECO:0007669"/>
    <property type="project" value="UniProtKB-KW"/>
</dbReference>
<feature type="domain" description="Poly(A) polymerase catalytic subunit" evidence="8">
    <location>
        <begin position="48"/>
        <end position="175"/>
    </location>
</feature>
<dbReference type="GO" id="GO:0006397">
    <property type="term" value="P:mRNA processing"/>
    <property type="evidence" value="ECO:0007669"/>
    <property type="project" value="UniProtKB-KW"/>
</dbReference>